<proteinExistence type="predicted"/>
<dbReference type="PROSITE" id="PS51186">
    <property type="entry name" value="GNAT"/>
    <property type="match status" value="1"/>
</dbReference>
<dbReference type="PANTHER" id="PTHR47237">
    <property type="entry name" value="SLL0310 PROTEIN"/>
    <property type="match status" value="1"/>
</dbReference>
<organism evidence="2 3">
    <name type="scientific">Paraburkholderia nemoris</name>
    <dbReference type="NCBI Taxonomy" id="2793076"/>
    <lineage>
        <taxon>Bacteria</taxon>
        <taxon>Pseudomonadati</taxon>
        <taxon>Pseudomonadota</taxon>
        <taxon>Betaproteobacteria</taxon>
        <taxon>Burkholderiales</taxon>
        <taxon>Burkholderiaceae</taxon>
        <taxon>Paraburkholderia</taxon>
    </lineage>
</organism>
<name>A0ABM8QYW5_9BURK</name>
<reference evidence="2 3" key="1">
    <citation type="submission" date="2021-02" db="EMBL/GenBank/DDBJ databases">
        <authorList>
            <person name="Vanwijnsberghe S."/>
        </authorList>
    </citation>
    <scope>NUCLEOTIDE SEQUENCE [LARGE SCALE GENOMIC DNA]</scope>
    <source>
        <strain evidence="2 3">R-69776</strain>
    </source>
</reference>
<dbReference type="RefSeq" id="WP_200658268.1">
    <property type="nucleotide sequence ID" value="NZ_CAJNBH010000004.1"/>
</dbReference>
<dbReference type="InterPro" id="IPR041496">
    <property type="entry name" value="YitH/HolE_GNAT"/>
</dbReference>
<dbReference type="Pfam" id="PF00583">
    <property type="entry name" value="Acetyltransf_1"/>
    <property type="match status" value="1"/>
</dbReference>
<dbReference type="PANTHER" id="PTHR47237:SF2">
    <property type="entry name" value="BLL4206 PROTEIN"/>
    <property type="match status" value="1"/>
</dbReference>
<sequence length="291" mass="31760">MSTSIETAKISFRTFNPGDVDAAHALSQAVRWPHREEDWRFMVEAGAGFVAELDGTVIGTALCWKFGADRASLGMVIVSSEQQGHGIGRKLMELLLEQTADRITFLHATPAGKPLYEKLGFEAFGYTEQHQGIVAHVPPRSLPSGERLRPLSTNDTPRLIELASRASGLDRSAVLPALLAAAEGIGLERDGELVGFSVLRRFGRGYVIGPVVAVESGDLRRAKALVHHWLSSHAGEFMRIDIPAECGLRGWLGDLGMSHVDTPLKMVRNAQIALQVDPTVRQFSIINQAMY</sequence>
<dbReference type="Pfam" id="PF18014">
    <property type="entry name" value="Acetyltransf_18"/>
    <property type="match status" value="1"/>
</dbReference>
<feature type="domain" description="N-acetyltransferase" evidence="1">
    <location>
        <begin position="10"/>
        <end position="143"/>
    </location>
</feature>
<dbReference type="EMBL" id="CAJNBH010000004">
    <property type="protein sequence ID" value="CAE6723874.1"/>
    <property type="molecule type" value="Genomic_DNA"/>
</dbReference>
<dbReference type="InterPro" id="IPR000182">
    <property type="entry name" value="GNAT_dom"/>
</dbReference>
<dbReference type="Gene3D" id="3.40.630.30">
    <property type="match status" value="1"/>
</dbReference>
<evidence type="ECO:0000259" key="1">
    <source>
        <dbReference type="PROSITE" id="PS51186"/>
    </source>
</evidence>
<protein>
    <recommendedName>
        <fullName evidence="1">N-acetyltransferase domain-containing protein</fullName>
    </recommendedName>
</protein>
<keyword evidence="3" id="KW-1185">Reference proteome</keyword>
<accession>A0ABM8QYW5</accession>
<comment type="caution">
    <text evidence="2">The sequence shown here is derived from an EMBL/GenBank/DDBJ whole genome shotgun (WGS) entry which is preliminary data.</text>
</comment>
<dbReference type="InterPro" id="IPR052729">
    <property type="entry name" value="Acyl/Acetyltrans_Enzymes"/>
</dbReference>
<evidence type="ECO:0000313" key="2">
    <source>
        <dbReference type="EMBL" id="CAE6723874.1"/>
    </source>
</evidence>
<dbReference type="Gene3D" id="3.40.630.90">
    <property type="match status" value="1"/>
</dbReference>
<dbReference type="Proteomes" id="UP000673821">
    <property type="component" value="Unassembled WGS sequence"/>
</dbReference>
<dbReference type="SUPFAM" id="SSF55729">
    <property type="entry name" value="Acyl-CoA N-acyltransferases (Nat)"/>
    <property type="match status" value="1"/>
</dbReference>
<gene>
    <name evidence="2" type="ORF">R69776_01663</name>
</gene>
<evidence type="ECO:0000313" key="3">
    <source>
        <dbReference type="Proteomes" id="UP000673821"/>
    </source>
</evidence>
<dbReference type="CDD" id="cd04301">
    <property type="entry name" value="NAT_SF"/>
    <property type="match status" value="1"/>
</dbReference>
<dbReference type="InterPro" id="IPR016181">
    <property type="entry name" value="Acyl_CoA_acyltransferase"/>
</dbReference>